<organism evidence="1 2">
    <name type="scientific">Fuerstiella marisgermanici</name>
    <dbReference type="NCBI Taxonomy" id="1891926"/>
    <lineage>
        <taxon>Bacteria</taxon>
        <taxon>Pseudomonadati</taxon>
        <taxon>Planctomycetota</taxon>
        <taxon>Planctomycetia</taxon>
        <taxon>Planctomycetales</taxon>
        <taxon>Planctomycetaceae</taxon>
        <taxon>Fuerstiella</taxon>
    </lineage>
</organism>
<dbReference type="Proteomes" id="UP000187735">
    <property type="component" value="Chromosome"/>
</dbReference>
<dbReference type="RefSeq" id="WP_077022472.1">
    <property type="nucleotide sequence ID" value="NZ_CP017641.1"/>
</dbReference>
<gene>
    <name evidence="1" type="ORF">Fuma_00180</name>
</gene>
<proteinExistence type="predicted"/>
<accession>A0A1P8W979</accession>
<keyword evidence="2" id="KW-1185">Reference proteome</keyword>
<evidence type="ECO:0000313" key="1">
    <source>
        <dbReference type="EMBL" id="APZ90600.1"/>
    </source>
</evidence>
<dbReference type="KEGG" id="fmr:Fuma_00180"/>
<protein>
    <submittedName>
        <fullName evidence="1">Uncharacterized protein</fullName>
    </submittedName>
</protein>
<dbReference type="OrthoDB" id="215190at2"/>
<name>A0A1P8W979_9PLAN</name>
<reference evidence="1 2" key="1">
    <citation type="journal article" date="2016" name="Front. Microbiol.">
        <title>Fuerstia marisgermanicae gen. nov., sp. nov., an Unusual Member of the Phylum Planctomycetes from the German Wadden Sea.</title>
        <authorList>
            <person name="Kohn T."/>
            <person name="Heuer A."/>
            <person name="Jogler M."/>
            <person name="Vollmers J."/>
            <person name="Boedeker C."/>
            <person name="Bunk B."/>
            <person name="Rast P."/>
            <person name="Borchert D."/>
            <person name="Glockner I."/>
            <person name="Freese H.M."/>
            <person name="Klenk H.P."/>
            <person name="Overmann J."/>
            <person name="Kaster A.K."/>
            <person name="Rohde M."/>
            <person name="Wiegand S."/>
            <person name="Jogler C."/>
        </authorList>
    </citation>
    <scope>NUCLEOTIDE SEQUENCE [LARGE SCALE GENOMIC DNA]</scope>
    <source>
        <strain evidence="1 2">NH11</strain>
    </source>
</reference>
<sequence length="136" mass="15031">MNSTSIAPVSFPDLAASRRDWIDSVLHPWCQQANRKQLLQAEVEWLDIAGRVDVKATLWTWAWERFPVLAHPEMSGVNETHQVRVTLKDGTEAAGYPDSRQSERGVLVLVARDPVSGDSIQHGPFSIDDVASVGLA</sequence>
<dbReference type="AlphaFoldDB" id="A0A1P8W979"/>
<dbReference type="EMBL" id="CP017641">
    <property type="protein sequence ID" value="APZ90600.1"/>
    <property type="molecule type" value="Genomic_DNA"/>
</dbReference>
<evidence type="ECO:0000313" key="2">
    <source>
        <dbReference type="Proteomes" id="UP000187735"/>
    </source>
</evidence>